<evidence type="ECO:0000313" key="1">
    <source>
        <dbReference type="EMBL" id="BAU53603.1"/>
    </source>
</evidence>
<reference evidence="1 2" key="1">
    <citation type="submission" date="2015-12" db="EMBL/GenBank/DDBJ databases">
        <title>Genome sequence of Mucilaginibacter gotjawali.</title>
        <authorList>
            <person name="Lee J.S."/>
            <person name="Lee K.C."/>
            <person name="Kim K.K."/>
            <person name="Lee B.W."/>
        </authorList>
    </citation>
    <scope>NUCLEOTIDE SEQUENCE [LARGE SCALE GENOMIC DNA]</scope>
    <source>
        <strain evidence="1 2">SA3-7</strain>
    </source>
</reference>
<organism evidence="1 2">
    <name type="scientific">Mucilaginibacter gotjawali</name>
    <dbReference type="NCBI Taxonomy" id="1550579"/>
    <lineage>
        <taxon>Bacteria</taxon>
        <taxon>Pseudomonadati</taxon>
        <taxon>Bacteroidota</taxon>
        <taxon>Sphingobacteriia</taxon>
        <taxon>Sphingobacteriales</taxon>
        <taxon>Sphingobacteriaceae</taxon>
        <taxon>Mucilaginibacter</taxon>
    </lineage>
</organism>
<gene>
    <name evidence="1" type="ORF">MgSA37_01772</name>
</gene>
<name>A0A120MYS1_9SPHI</name>
<protein>
    <submittedName>
        <fullName evidence="1">Uncharacterized protein</fullName>
    </submittedName>
</protein>
<dbReference type="KEGG" id="mgot:MgSA37_01772"/>
<keyword evidence="2" id="KW-1185">Reference proteome</keyword>
<proteinExistence type="predicted"/>
<dbReference type="EMBL" id="AP017313">
    <property type="protein sequence ID" value="BAU53603.1"/>
    <property type="molecule type" value="Genomic_DNA"/>
</dbReference>
<dbReference type="RefSeq" id="WP_096351237.1">
    <property type="nucleotide sequence ID" value="NZ_AP017313.1"/>
</dbReference>
<accession>A0A120MYS1</accession>
<dbReference type="AlphaFoldDB" id="A0A120MYS1"/>
<dbReference type="Proteomes" id="UP000218263">
    <property type="component" value="Chromosome"/>
</dbReference>
<sequence>MIKQLLLITLVFLTLNVHGQTTDQHYIKFLHVGERILPVHTLNISTGTGEVPRDSVEIINDTLQVISYVTDEKSFNILADYIHDAHFHLSSRPGRLEFGTFKVIKDGKYYYLPDVSATDYFKKMIRLLKKKDTDPMLINAIIDNYQWIFNP</sequence>
<evidence type="ECO:0000313" key="2">
    <source>
        <dbReference type="Proteomes" id="UP000218263"/>
    </source>
</evidence>